<evidence type="ECO:0000313" key="4">
    <source>
        <dbReference type="Proteomes" id="UP000018144"/>
    </source>
</evidence>
<feature type="compositionally biased region" description="Acidic residues" evidence="1">
    <location>
        <begin position="107"/>
        <end position="119"/>
    </location>
</feature>
<dbReference type="Pfam" id="PF11160">
    <property type="entry name" value="Hva1_TUDOR"/>
    <property type="match status" value="1"/>
</dbReference>
<evidence type="ECO:0000259" key="2">
    <source>
        <dbReference type="Pfam" id="PF11160"/>
    </source>
</evidence>
<evidence type="ECO:0000313" key="3">
    <source>
        <dbReference type="EMBL" id="CCX14909.1"/>
    </source>
</evidence>
<dbReference type="STRING" id="1076935.U4LM51"/>
<feature type="compositionally biased region" description="Basic and acidic residues" evidence="1">
    <location>
        <begin position="122"/>
        <end position="221"/>
    </location>
</feature>
<dbReference type="EMBL" id="HF936073">
    <property type="protein sequence ID" value="CCX14909.1"/>
    <property type="molecule type" value="Genomic_DNA"/>
</dbReference>
<dbReference type="OrthoDB" id="2131339at2759"/>
<feature type="compositionally biased region" description="Basic and acidic residues" evidence="1">
    <location>
        <begin position="270"/>
        <end position="284"/>
    </location>
</feature>
<protein>
    <recommendedName>
        <fullName evidence="2">Hypervirulence associated protein TUDOR domain-containing protein</fullName>
    </recommendedName>
</protein>
<sequence length="353" mass="38011">MAAATAANINVGDEVSWKHGKGKASGVVHEIKTSGTLEIETGGKKVHKNASEEDPAVHIECEGDKNDVVKRASELTLKRSASESSDEATATKGSGSKAHTKTAGEEIRDDDLVDDEEVEGMNYDKADEDKTTGEKAEETKLKQEKKAEKKGEKKGDAHDSKHHAMEAKATDEKADAHHKADHNADHKTDAQKKADHAKEAHHDKTDAHHADHHADGDHQTDAQHANDNQKKLDDARRRAQEAKRDAAAKLGHDTFDKDTDMTEATTSQVDGDKPHDLLDAEDTKTAAGTKRAAAKAADPDLVDGIDTPVAEEELEKDAGKEVKKAKIDEEHAKKSPTKSATKKADSAKKGAKA</sequence>
<accession>U4LM51</accession>
<organism evidence="3 4">
    <name type="scientific">Pyronema omphalodes (strain CBS 100304)</name>
    <name type="common">Pyronema confluens</name>
    <dbReference type="NCBI Taxonomy" id="1076935"/>
    <lineage>
        <taxon>Eukaryota</taxon>
        <taxon>Fungi</taxon>
        <taxon>Dikarya</taxon>
        <taxon>Ascomycota</taxon>
        <taxon>Pezizomycotina</taxon>
        <taxon>Pezizomycetes</taxon>
        <taxon>Pezizales</taxon>
        <taxon>Pyronemataceae</taxon>
        <taxon>Pyronema</taxon>
    </lineage>
</organism>
<feature type="compositionally biased region" description="Basic and acidic residues" evidence="1">
    <location>
        <begin position="316"/>
        <end position="333"/>
    </location>
</feature>
<gene>
    <name evidence="3" type="ORF">PCON_01135</name>
</gene>
<feature type="domain" description="Hypervirulence associated protein TUDOR" evidence="2">
    <location>
        <begin position="12"/>
        <end position="75"/>
    </location>
</feature>
<feature type="compositionally biased region" description="Basic and acidic residues" evidence="1">
    <location>
        <begin position="49"/>
        <end position="81"/>
    </location>
</feature>
<proteinExistence type="predicted"/>
<feature type="compositionally biased region" description="Basic and acidic residues" evidence="1">
    <location>
        <begin position="342"/>
        <end position="353"/>
    </location>
</feature>
<dbReference type="eggNOG" id="ENOG502S40C">
    <property type="taxonomic scope" value="Eukaryota"/>
</dbReference>
<name>U4LM51_PYROM</name>
<dbReference type="AlphaFoldDB" id="U4LM51"/>
<reference evidence="3 4" key="1">
    <citation type="journal article" date="2013" name="PLoS Genet.">
        <title>The genome and development-dependent transcriptomes of Pyronema confluens: a window into fungal evolution.</title>
        <authorList>
            <person name="Traeger S."/>
            <person name="Altegoer F."/>
            <person name="Freitag M."/>
            <person name="Gabaldon T."/>
            <person name="Kempken F."/>
            <person name="Kumar A."/>
            <person name="Marcet-Houben M."/>
            <person name="Poggeler S."/>
            <person name="Stajich J.E."/>
            <person name="Nowrousian M."/>
        </authorList>
    </citation>
    <scope>NUCLEOTIDE SEQUENCE [LARGE SCALE GENOMIC DNA]</scope>
    <source>
        <strain evidence="4">CBS 100304</strain>
        <tissue evidence="3">Vegetative mycelium</tissue>
    </source>
</reference>
<keyword evidence="4" id="KW-1185">Reference proteome</keyword>
<evidence type="ECO:0000256" key="1">
    <source>
        <dbReference type="SAM" id="MobiDB-lite"/>
    </source>
</evidence>
<dbReference type="Proteomes" id="UP000018144">
    <property type="component" value="Unassembled WGS sequence"/>
</dbReference>
<dbReference type="InterPro" id="IPR021331">
    <property type="entry name" value="Hva1_TUDOR"/>
</dbReference>
<feature type="compositionally biased region" description="Basic and acidic residues" evidence="1">
    <location>
        <begin position="227"/>
        <end position="260"/>
    </location>
</feature>
<feature type="region of interest" description="Disordered" evidence="1">
    <location>
        <begin position="39"/>
        <end position="353"/>
    </location>
</feature>
<feature type="compositionally biased region" description="Low complexity" evidence="1">
    <location>
        <begin position="285"/>
        <end position="296"/>
    </location>
</feature>
<dbReference type="OMA" id="SKHHAME"/>